<dbReference type="SUPFAM" id="SSF48498">
    <property type="entry name" value="Tetracyclin repressor-like, C-terminal domain"/>
    <property type="match status" value="1"/>
</dbReference>
<evidence type="ECO:0000256" key="2">
    <source>
        <dbReference type="ARBA" id="ARBA00023125"/>
    </source>
</evidence>
<reference evidence="6" key="1">
    <citation type="submission" date="2021-04" db="EMBL/GenBank/DDBJ databases">
        <title>Genome based classification of Actinospica acidithermotolerans sp. nov., an actinobacterium isolated from an Indonesian hot spring.</title>
        <authorList>
            <person name="Kusuma A.B."/>
            <person name="Putra K.E."/>
            <person name="Nafisah S."/>
            <person name="Loh J."/>
            <person name="Nouioui I."/>
            <person name="Goodfellow M."/>
        </authorList>
    </citation>
    <scope>NUCLEOTIDE SEQUENCE</scope>
    <source>
        <strain evidence="6">MGRD01-02</strain>
    </source>
</reference>
<dbReference type="InterPro" id="IPR036271">
    <property type="entry name" value="Tet_transcr_reg_TetR-rel_C_sf"/>
</dbReference>
<keyword evidence="7" id="KW-1185">Reference proteome</keyword>
<feature type="DNA-binding region" description="H-T-H motif" evidence="4">
    <location>
        <begin position="40"/>
        <end position="59"/>
    </location>
</feature>
<dbReference type="GO" id="GO:0000976">
    <property type="term" value="F:transcription cis-regulatory region binding"/>
    <property type="evidence" value="ECO:0007669"/>
    <property type="project" value="TreeGrafter"/>
</dbReference>
<proteinExistence type="predicted"/>
<dbReference type="EMBL" id="JAGSOH010000049">
    <property type="protein sequence ID" value="MBR7828109.1"/>
    <property type="molecule type" value="Genomic_DNA"/>
</dbReference>
<dbReference type="RefSeq" id="WP_212519249.1">
    <property type="nucleotide sequence ID" value="NZ_JAGSOH010000049.1"/>
</dbReference>
<dbReference type="Pfam" id="PF19352">
    <property type="entry name" value="TetR_C_38"/>
    <property type="match status" value="1"/>
</dbReference>
<dbReference type="Proteomes" id="UP000676325">
    <property type="component" value="Unassembled WGS sequence"/>
</dbReference>
<gene>
    <name evidence="6" type="ORF">KDK95_17460</name>
</gene>
<dbReference type="AlphaFoldDB" id="A0A941EI75"/>
<dbReference type="Pfam" id="PF00440">
    <property type="entry name" value="TetR_N"/>
    <property type="match status" value="1"/>
</dbReference>
<dbReference type="InterPro" id="IPR001647">
    <property type="entry name" value="HTH_TetR"/>
</dbReference>
<dbReference type="InterPro" id="IPR050109">
    <property type="entry name" value="HTH-type_TetR-like_transc_reg"/>
</dbReference>
<dbReference type="Gene3D" id="1.10.10.60">
    <property type="entry name" value="Homeodomain-like"/>
    <property type="match status" value="1"/>
</dbReference>
<keyword evidence="2 4" id="KW-0238">DNA-binding</keyword>
<dbReference type="Gene3D" id="1.10.357.10">
    <property type="entry name" value="Tetracycline Repressor, domain 2"/>
    <property type="match status" value="1"/>
</dbReference>
<organism evidence="6 7">
    <name type="scientific">Actinospica acidithermotolerans</name>
    <dbReference type="NCBI Taxonomy" id="2828514"/>
    <lineage>
        <taxon>Bacteria</taxon>
        <taxon>Bacillati</taxon>
        <taxon>Actinomycetota</taxon>
        <taxon>Actinomycetes</taxon>
        <taxon>Catenulisporales</taxon>
        <taxon>Actinospicaceae</taxon>
        <taxon>Actinospica</taxon>
    </lineage>
</organism>
<evidence type="ECO:0000256" key="1">
    <source>
        <dbReference type="ARBA" id="ARBA00023015"/>
    </source>
</evidence>
<keyword evidence="3" id="KW-0804">Transcription</keyword>
<evidence type="ECO:0000259" key="5">
    <source>
        <dbReference type="PROSITE" id="PS50977"/>
    </source>
</evidence>
<accession>A0A941EI75</accession>
<protein>
    <submittedName>
        <fullName evidence="6">TetR/AcrR family transcriptional regulator</fullName>
    </submittedName>
</protein>
<evidence type="ECO:0000256" key="3">
    <source>
        <dbReference type="ARBA" id="ARBA00023163"/>
    </source>
</evidence>
<evidence type="ECO:0000313" key="6">
    <source>
        <dbReference type="EMBL" id="MBR7828109.1"/>
    </source>
</evidence>
<dbReference type="InterPro" id="IPR011075">
    <property type="entry name" value="TetR_C"/>
</dbReference>
<sequence>MTQVRTVDGRIAGRRGQETRARLLECLAELLAARSYRDVTVIDVARDAGTSPATFYQYFPDIEAAILELAADVVKEAAELKELAAERSWAGRAGTVSATELVNGLMDFWQEHDSILRVVDLAAAEGDKRFTRHRMRVLDAVHKALSTAITDLQRGGKLEREVPAAATAGALVTMLAASAAHPKSFESWSVKDKDLRNALIRLVTWGVTGKKPTTV</sequence>
<evidence type="ECO:0000256" key="4">
    <source>
        <dbReference type="PROSITE-ProRule" id="PRU00335"/>
    </source>
</evidence>
<keyword evidence="1" id="KW-0805">Transcription regulation</keyword>
<name>A0A941EI75_9ACTN</name>
<dbReference type="PROSITE" id="PS50977">
    <property type="entry name" value="HTH_TETR_2"/>
    <property type="match status" value="1"/>
</dbReference>
<comment type="caution">
    <text evidence="6">The sequence shown here is derived from an EMBL/GenBank/DDBJ whole genome shotgun (WGS) entry which is preliminary data.</text>
</comment>
<dbReference type="InterPro" id="IPR009057">
    <property type="entry name" value="Homeodomain-like_sf"/>
</dbReference>
<dbReference type="SUPFAM" id="SSF46689">
    <property type="entry name" value="Homeodomain-like"/>
    <property type="match status" value="1"/>
</dbReference>
<dbReference type="PANTHER" id="PTHR30055:SF234">
    <property type="entry name" value="HTH-TYPE TRANSCRIPTIONAL REGULATOR BETI"/>
    <property type="match status" value="1"/>
</dbReference>
<dbReference type="GO" id="GO:0003700">
    <property type="term" value="F:DNA-binding transcription factor activity"/>
    <property type="evidence" value="ECO:0007669"/>
    <property type="project" value="TreeGrafter"/>
</dbReference>
<feature type="domain" description="HTH tetR-type" evidence="5">
    <location>
        <begin position="17"/>
        <end position="77"/>
    </location>
</feature>
<evidence type="ECO:0000313" key="7">
    <source>
        <dbReference type="Proteomes" id="UP000676325"/>
    </source>
</evidence>
<dbReference type="PANTHER" id="PTHR30055">
    <property type="entry name" value="HTH-TYPE TRANSCRIPTIONAL REGULATOR RUTR"/>
    <property type="match status" value="1"/>
</dbReference>